<sequence>MNYSSAANLNKDIDESLILKYELYLKDKMKEKYMGETINKQNKLLELSFDTLKNNKNDDRKMEMTSNNYFKHIYDFLYDLYVTNVPTADRSVTGSIDVLFYTFFKSFEIAYNDDGSTGLDKIKFQKLVSNRQSKVNRKVLAKESEEEKLLKVVYFI</sequence>
<organism evidence="1 2">
    <name type="scientific">Strongyloides papillosus</name>
    <name type="common">Intestinal threadworm</name>
    <dbReference type="NCBI Taxonomy" id="174720"/>
    <lineage>
        <taxon>Eukaryota</taxon>
        <taxon>Metazoa</taxon>
        <taxon>Ecdysozoa</taxon>
        <taxon>Nematoda</taxon>
        <taxon>Chromadorea</taxon>
        <taxon>Rhabditida</taxon>
        <taxon>Tylenchina</taxon>
        <taxon>Panagrolaimomorpha</taxon>
        <taxon>Strongyloidoidea</taxon>
        <taxon>Strongyloididae</taxon>
        <taxon>Strongyloides</taxon>
    </lineage>
</organism>
<name>A0A0N5BLT1_STREA</name>
<proteinExistence type="predicted"/>
<evidence type="ECO:0000313" key="2">
    <source>
        <dbReference type="WBParaSite" id="SPAL_0000687700.1"/>
    </source>
</evidence>
<protein>
    <submittedName>
        <fullName evidence="2">Uncharacterized protein</fullName>
    </submittedName>
</protein>
<reference evidence="2" key="1">
    <citation type="submission" date="2017-02" db="UniProtKB">
        <authorList>
            <consortium name="WormBaseParasite"/>
        </authorList>
    </citation>
    <scope>IDENTIFICATION</scope>
</reference>
<dbReference type="Proteomes" id="UP000046392">
    <property type="component" value="Unplaced"/>
</dbReference>
<accession>A0A0N5BLT1</accession>
<dbReference type="AlphaFoldDB" id="A0A0N5BLT1"/>
<keyword evidence="1" id="KW-1185">Reference proteome</keyword>
<evidence type="ECO:0000313" key="1">
    <source>
        <dbReference type="Proteomes" id="UP000046392"/>
    </source>
</evidence>
<dbReference type="WBParaSite" id="SPAL_0000687700.1">
    <property type="protein sequence ID" value="SPAL_0000687700.1"/>
    <property type="gene ID" value="SPAL_0000687700"/>
</dbReference>